<organism evidence="1 2">
    <name type="scientific">Janthinobacterium rivuli</name>
    <dbReference type="NCBI Taxonomy" id="2751478"/>
    <lineage>
        <taxon>Bacteria</taxon>
        <taxon>Pseudomonadati</taxon>
        <taxon>Pseudomonadota</taxon>
        <taxon>Betaproteobacteria</taxon>
        <taxon>Burkholderiales</taxon>
        <taxon>Oxalobacteraceae</taxon>
        <taxon>Janthinobacterium</taxon>
    </lineage>
</organism>
<name>A0ABY8I7P5_9BURK</name>
<dbReference type="RefSeq" id="WP_278317666.1">
    <property type="nucleotide sequence ID" value="NZ_CP121464.1"/>
</dbReference>
<keyword evidence="2" id="KW-1185">Reference proteome</keyword>
<dbReference type="Proteomes" id="UP001219584">
    <property type="component" value="Chromosome"/>
</dbReference>
<gene>
    <name evidence="1" type="ORF">P9875_04285</name>
</gene>
<accession>A0ABY8I7P5</accession>
<protein>
    <submittedName>
        <fullName evidence="1">Uncharacterized protein</fullName>
    </submittedName>
</protein>
<sequence>MMLLPEHGRSSCCASFMPSAQGQKGRIAGAAGTGKCSRMEQVYRDVTGMTTRQARFSSLSEVVPARWRMRLQCEALLFKCNVEIPQTFIDKTKQSFAELDKK</sequence>
<reference evidence="1 2" key="1">
    <citation type="submission" date="2023-04" db="EMBL/GenBank/DDBJ databases">
        <title>Nanopore sequencing of Janthinobacterium from water.</title>
        <authorList>
            <person name="Ciuchcinski K."/>
            <person name="Rokowska A."/>
            <person name="Dziewit L."/>
        </authorList>
    </citation>
    <scope>NUCLEOTIDE SEQUENCE [LARGE SCALE GENOMIC DNA]</scope>
    <source>
        <strain evidence="1 2">DEMB2</strain>
    </source>
</reference>
<evidence type="ECO:0000313" key="1">
    <source>
        <dbReference type="EMBL" id="WFR80406.1"/>
    </source>
</evidence>
<dbReference type="EMBL" id="CP121464">
    <property type="protein sequence ID" value="WFR80406.1"/>
    <property type="molecule type" value="Genomic_DNA"/>
</dbReference>
<proteinExistence type="predicted"/>
<evidence type="ECO:0000313" key="2">
    <source>
        <dbReference type="Proteomes" id="UP001219584"/>
    </source>
</evidence>